<keyword evidence="1" id="KW-0521">NADP</keyword>
<proteinExistence type="predicted"/>
<sequence length="974" mass="107114">MKVIITGGFGFLGLHLCKRILAVGELIGADESAHVVRKLVLFDAGSPPKDMPRDSRIEVRVGDITNADEVKSLVDEDGIVIFHLASVMSGQGEKDFDICWRVNVEGTRNLLEPCRGRHGCKFVFASSGACFGERSDGPETDTTKLLPHTSYGMTKACMELVINDFTRRGFVDGRVARLPTVIPRPEPNSGLPAAFSDILRQPLKGEPAVLRLKPDMKHAVCGFRVLVRNLIHLANLPAAAFAESIDRCMNMPSLSVTLQDLAESLLKIVKDPSKLGSITYEPDAELCGKLSTFHKNMDATRARALGLMCDSSAAAIAADFAAEYVDPLLLKPVVEIYEEPRHWLAFSNEHVRVFRVENPPGDTTLMHVHRVDSLYFFFTAAQVQGTKLHEEPKDDILSCGEVRYGDHGNCLLTHKIYNKGPPVMMCLDVELAGFQNAQTDGAAAKRPRTEAANLPTGLRLTKERPGARVHDLDLAAGTSWAGRIPFARALFVVHRGAHVRGELGDRLLKPGDVFFRDGPIDVKLEVLGKRRDVAIWVVELLYCLQIVGEKALRRGGIRLPAEFAMSAYTGTKCGGAQGGQLQVWEATSNNGGCSASTSSTITILSRTTTSPSSPPVQSPFLRDFPSDQEFLEGGVELSPTKADSTEDFLPLSTQPLAALDTDAALQHFWPSDLVSPKALFLDYDGTLREFESSPELAVPTSELMSLLQALNDRPDLRPHIISGRSSEFLEAHFGSLNAFTLIAEHGYHISPPVADGDCRSWKLWEHFGGDANHFTKHKNWKATLREAMSRLADQNPGSRVEEKQSSLVWHYRQLADEAAADTAVAKAFEDLEQLCKRERLQDINLTKGHKVLEASYRNVRKGLVMRRLCEEKALFGEPYSAVLAAGDDVSDETMFEAAPRDFLTIKARSGMVFLLDYASARIGRRRQHRCQLACSDTGGAEAISLAPGVLQVMSPGLTKLRVIMVAWHHPWEST</sequence>
<keyword evidence="5" id="KW-1185">Reference proteome</keyword>
<keyword evidence="2" id="KW-0119">Carbohydrate metabolism</keyword>
<dbReference type="Gene3D" id="3.40.50.720">
    <property type="entry name" value="NAD(P)-binding Rossmann-like Domain"/>
    <property type="match status" value="1"/>
</dbReference>
<dbReference type="PANTHER" id="PTHR43103">
    <property type="entry name" value="NUCLEOSIDE-DIPHOSPHATE-SUGAR EPIMERASE"/>
    <property type="match status" value="1"/>
</dbReference>
<dbReference type="NCBIfam" id="TIGR00685">
    <property type="entry name" value="T6PP"/>
    <property type="match status" value="1"/>
</dbReference>
<gene>
    <name evidence="4" type="ORF">AK812_SmicGene40471</name>
</gene>
<protein>
    <recommendedName>
        <fullName evidence="3">NAD-dependent epimerase/dehydratase domain-containing protein</fullName>
    </recommendedName>
</protein>
<dbReference type="InterPro" id="IPR001509">
    <property type="entry name" value="Epimerase_deHydtase"/>
</dbReference>
<evidence type="ECO:0000313" key="5">
    <source>
        <dbReference type="Proteomes" id="UP000186817"/>
    </source>
</evidence>
<comment type="caution">
    <text evidence="4">The sequence shown here is derived from an EMBL/GenBank/DDBJ whole genome shotgun (WGS) entry which is preliminary data.</text>
</comment>
<evidence type="ECO:0000256" key="1">
    <source>
        <dbReference type="ARBA" id="ARBA00022857"/>
    </source>
</evidence>
<dbReference type="SUPFAM" id="SSF56784">
    <property type="entry name" value="HAD-like"/>
    <property type="match status" value="1"/>
</dbReference>
<dbReference type="Gene3D" id="3.90.25.10">
    <property type="entry name" value="UDP-galactose 4-epimerase, domain 1"/>
    <property type="match status" value="1"/>
</dbReference>
<dbReference type="InterPro" id="IPR006379">
    <property type="entry name" value="HAD-SF_hydro_IIB"/>
</dbReference>
<feature type="domain" description="NAD-dependent epimerase/dehydratase" evidence="3">
    <location>
        <begin position="3"/>
        <end position="201"/>
    </location>
</feature>
<dbReference type="AlphaFoldDB" id="A0A1Q9C8L3"/>
<dbReference type="Proteomes" id="UP000186817">
    <property type="component" value="Unassembled WGS sequence"/>
</dbReference>
<evidence type="ECO:0000256" key="2">
    <source>
        <dbReference type="ARBA" id="ARBA00023277"/>
    </source>
</evidence>
<dbReference type="Pfam" id="PF02358">
    <property type="entry name" value="Trehalose_PPase"/>
    <property type="match status" value="1"/>
</dbReference>
<dbReference type="InterPro" id="IPR014710">
    <property type="entry name" value="RmlC-like_jellyroll"/>
</dbReference>
<dbReference type="NCBIfam" id="TIGR01484">
    <property type="entry name" value="HAD-SF-IIB"/>
    <property type="match status" value="1"/>
</dbReference>
<evidence type="ECO:0000259" key="3">
    <source>
        <dbReference type="Pfam" id="PF01370"/>
    </source>
</evidence>
<dbReference type="Gene3D" id="2.60.120.10">
    <property type="entry name" value="Jelly Rolls"/>
    <property type="match status" value="1"/>
</dbReference>
<dbReference type="Pfam" id="PF01370">
    <property type="entry name" value="Epimerase"/>
    <property type="match status" value="1"/>
</dbReference>
<reference evidence="4 5" key="1">
    <citation type="submission" date="2016-02" db="EMBL/GenBank/DDBJ databases">
        <title>Genome analysis of coral dinoflagellate symbionts highlights evolutionary adaptations to a symbiotic lifestyle.</title>
        <authorList>
            <person name="Aranda M."/>
            <person name="Li Y."/>
            <person name="Liew Y.J."/>
            <person name="Baumgarten S."/>
            <person name="Simakov O."/>
            <person name="Wilson M."/>
            <person name="Piel J."/>
            <person name="Ashoor H."/>
            <person name="Bougouffa S."/>
            <person name="Bajic V.B."/>
            <person name="Ryu T."/>
            <person name="Ravasi T."/>
            <person name="Bayer T."/>
            <person name="Micklem G."/>
            <person name="Kim H."/>
            <person name="Bhak J."/>
            <person name="Lajeunesse T.C."/>
            <person name="Voolstra C.R."/>
        </authorList>
    </citation>
    <scope>NUCLEOTIDE SEQUENCE [LARGE SCALE GENOMIC DNA]</scope>
    <source>
        <strain evidence="4 5">CCMP2467</strain>
    </source>
</reference>
<dbReference type="GO" id="GO:0005992">
    <property type="term" value="P:trehalose biosynthetic process"/>
    <property type="evidence" value="ECO:0007669"/>
    <property type="project" value="InterPro"/>
</dbReference>
<name>A0A1Q9C8L3_SYMMI</name>
<dbReference type="OrthoDB" id="411629at2759"/>
<dbReference type="InterPro" id="IPR003337">
    <property type="entry name" value="Trehalose_PPase"/>
</dbReference>
<dbReference type="SUPFAM" id="SSF51735">
    <property type="entry name" value="NAD(P)-binding Rossmann-fold domains"/>
    <property type="match status" value="1"/>
</dbReference>
<accession>A0A1Q9C8L3</accession>
<dbReference type="PANTHER" id="PTHR43103:SF3">
    <property type="entry name" value="ADP-L-GLYCERO-D-MANNO-HEPTOSE-6-EPIMERASE"/>
    <property type="match status" value="1"/>
</dbReference>
<dbReference type="EMBL" id="LSRX01001506">
    <property type="protein sequence ID" value="OLP79266.1"/>
    <property type="molecule type" value="Genomic_DNA"/>
</dbReference>
<dbReference type="Gene3D" id="3.30.70.1020">
    <property type="entry name" value="Trehalose-6-phosphate phosphatase related protein, domain 2"/>
    <property type="match status" value="1"/>
</dbReference>
<dbReference type="InterPro" id="IPR023214">
    <property type="entry name" value="HAD_sf"/>
</dbReference>
<dbReference type="InterPro" id="IPR036412">
    <property type="entry name" value="HAD-like_sf"/>
</dbReference>
<organism evidence="4 5">
    <name type="scientific">Symbiodinium microadriaticum</name>
    <name type="common">Dinoflagellate</name>
    <name type="synonym">Zooxanthella microadriatica</name>
    <dbReference type="NCBI Taxonomy" id="2951"/>
    <lineage>
        <taxon>Eukaryota</taxon>
        <taxon>Sar</taxon>
        <taxon>Alveolata</taxon>
        <taxon>Dinophyceae</taxon>
        <taxon>Suessiales</taxon>
        <taxon>Symbiodiniaceae</taxon>
        <taxon>Symbiodinium</taxon>
    </lineage>
</organism>
<dbReference type="InterPro" id="IPR036291">
    <property type="entry name" value="NAD(P)-bd_dom_sf"/>
</dbReference>
<dbReference type="Gene3D" id="3.40.50.1000">
    <property type="entry name" value="HAD superfamily/HAD-like"/>
    <property type="match status" value="1"/>
</dbReference>
<evidence type="ECO:0000313" key="4">
    <source>
        <dbReference type="EMBL" id="OLP79266.1"/>
    </source>
</evidence>